<gene>
    <name evidence="1" type="ORF">HA1_06407</name>
</gene>
<evidence type="ECO:0008006" key="3">
    <source>
        <dbReference type="Google" id="ProtNLM"/>
    </source>
</evidence>
<dbReference type="RefSeq" id="WP_003481079.1">
    <property type="nucleotide sequence ID" value="NZ_CM001477.1"/>
</dbReference>
<sequence>MITLKEAKEWLRIFEDDEDNLIDSLIKSSVAIIKSATGVSIGYINQCNDEEIKSLYSMIQKILITDLYYEKDKENRALLSLYIQLEATYLRMKNNES</sequence>
<dbReference type="AlphaFoldDB" id="A0AAV3FEQ1"/>
<reference evidence="1 2" key="1">
    <citation type="journal article" date="2012" name="PLoS ONE">
        <title>Genome Sequencing and Analysis of a Type A Clostridium perfringens Isolate from a Case of Bovine Clostridial Abomasitis.</title>
        <authorList>
            <person name="Nowell V.J."/>
            <person name="Kropinski A.M."/>
            <person name="Songer J.G."/>
            <person name="Macinnes J.I."/>
            <person name="Parreira V.R."/>
            <person name="Prescott J.F."/>
        </authorList>
    </citation>
    <scope>NUCLEOTIDE SEQUENCE [LARGE SCALE GENOMIC DNA]</scope>
    <source>
        <strain evidence="1 2">F262</strain>
    </source>
</reference>
<accession>A0AAV3FEQ1</accession>
<dbReference type="InterPro" id="IPR006450">
    <property type="entry name" value="Phage_HK97_gp6-like"/>
</dbReference>
<comment type="caution">
    <text evidence="1">The sequence shown here is derived from an EMBL/GenBank/DDBJ whole genome shotgun (WGS) entry which is preliminary data.</text>
</comment>
<evidence type="ECO:0000313" key="2">
    <source>
        <dbReference type="Proteomes" id="UP000005358"/>
    </source>
</evidence>
<name>A0AAV3FEQ1_CLOPF</name>
<organism evidence="1 2">
    <name type="scientific">Clostridium perfringens F262</name>
    <dbReference type="NCBI Taxonomy" id="883064"/>
    <lineage>
        <taxon>Bacteria</taxon>
        <taxon>Bacillati</taxon>
        <taxon>Bacillota</taxon>
        <taxon>Clostridia</taxon>
        <taxon>Eubacteriales</taxon>
        <taxon>Clostridiaceae</taxon>
        <taxon>Clostridium</taxon>
    </lineage>
</organism>
<dbReference type="NCBIfam" id="TIGR01560">
    <property type="entry name" value="put_DNA_pack"/>
    <property type="match status" value="1"/>
</dbReference>
<dbReference type="EMBL" id="AFES01000016">
    <property type="protein sequence ID" value="EIA17590.1"/>
    <property type="molecule type" value="Genomic_DNA"/>
</dbReference>
<dbReference type="Pfam" id="PF05135">
    <property type="entry name" value="Phage_connect_1"/>
    <property type="match status" value="1"/>
</dbReference>
<proteinExistence type="predicted"/>
<protein>
    <recommendedName>
        <fullName evidence="3">Phage gp6-like head-tail connector protein</fullName>
    </recommendedName>
</protein>
<dbReference type="Gene3D" id="1.10.3230.30">
    <property type="entry name" value="Phage gp6-like head-tail connector protein"/>
    <property type="match status" value="1"/>
</dbReference>
<evidence type="ECO:0000313" key="1">
    <source>
        <dbReference type="EMBL" id="EIA17590.1"/>
    </source>
</evidence>
<dbReference type="InterPro" id="IPR021146">
    <property type="entry name" value="Phage_gp6-like_head-tail"/>
</dbReference>
<dbReference type="Proteomes" id="UP000005358">
    <property type="component" value="Chromosome"/>
</dbReference>
<dbReference type="CDD" id="cd08054">
    <property type="entry name" value="gp6"/>
    <property type="match status" value="1"/>
</dbReference>